<proteinExistence type="predicted"/>
<accession>A0AAV3TDB2</accession>
<organism evidence="2 3">
    <name type="scientific">Natronoarchaeum mannanilyticum</name>
    <dbReference type="NCBI Taxonomy" id="926360"/>
    <lineage>
        <taxon>Archaea</taxon>
        <taxon>Methanobacteriati</taxon>
        <taxon>Methanobacteriota</taxon>
        <taxon>Stenosarchaea group</taxon>
        <taxon>Halobacteria</taxon>
        <taxon>Halobacteriales</taxon>
        <taxon>Natronoarchaeaceae</taxon>
    </lineage>
</organism>
<keyword evidence="1" id="KW-0472">Membrane</keyword>
<feature type="transmembrane region" description="Helical" evidence="1">
    <location>
        <begin position="78"/>
        <end position="97"/>
    </location>
</feature>
<keyword evidence="3" id="KW-1185">Reference proteome</keyword>
<dbReference type="AlphaFoldDB" id="A0AAV3TDB2"/>
<name>A0AAV3TDB2_9EURY</name>
<feature type="transmembrane region" description="Helical" evidence="1">
    <location>
        <begin position="150"/>
        <end position="172"/>
    </location>
</feature>
<dbReference type="Pfam" id="PF24412">
    <property type="entry name" value="DUF7546"/>
    <property type="match status" value="1"/>
</dbReference>
<feature type="transmembrane region" description="Helical" evidence="1">
    <location>
        <begin position="212"/>
        <end position="233"/>
    </location>
</feature>
<evidence type="ECO:0000313" key="3">
    <source>
        <dbReference type="Proteomes" id="UP001500420"/>
    </source>
</evidence>
<evidence type="ECO:0000313" key="2">
    <source>
        <dbReference type="EMBL" id="GAA0680089.1"/>
    </source>
</evidence>
<feature type="transmembrane region" description="Helical" evidence="1">
    <location>
        <begin position="46"/>
        <end position="66"/>
    </location>
</feature>
<dbReference type="RefSeq" id="WP_343775008.1">
    <property type="nucleotide sequence ID" value="NZ_BAAADV010000007.1"/>
</dbReference>
<sequence>MTEFASADRLERLIPERRTLLLYAVALNTEVLVVLLYLLVTGSTLGTFGVYGMVWVTVGAWVIYRTEPASTDPRRRRAAAAIAGAYFLVLALVQGLVSPGPTLAARLGLDAAAAVDASVYATGFGTTIQGPPGITPAIHYTGAYLDLTLVPAYVVGYGALAYLVYATIIDAARASVSGLLGLVSCVSCTWPLIASLIAGVTGGSASALTGAASGLGFGVSTGVFVLTVALLHWRPFGR</sequence>
<comment type="caution">
    <text evidence="2">The sequence shown here is derived from an EMBL/GenBank/DDBJ whole genome shotgun (WGS) entry which is preliminary data.</text>
</comment>
<reference evidence="2 3" key="1">
    <citation type="journal article" date="2019" name="Int. J. Syst. Evol. Microbiol.">
        <title>The Global Catalogue of Microorganisms (GCM) 10K type strain sequencing project: providing services to taxonomists for standard genome sequencing and annotation.</title>
        <authorList>
            <consortium name="The Broad Institute Genomics Platform"/>
            <consortium name="The Broad Institute Genome Sequencing Center for Infectious Disease"/>
            <person name="Wu L."/>
            <person name="Ma J."/>
        </authorList>
    </citation>
    <scope>NUCLEOTIDE SEQUENCE [LARGE SCALE GENOMIC DNA]</scope>
    <source>
        <strain evidence="2 3">JCM 16328</strain>
    </source>
</reference>
<dbReference type="InterPro" id="IPR055968">
    <property type="entry name" value="DUF7546"/>
</dbReference>
<evidence type="ECO:0000256" key="1">
    <source>
        <dbReference type="SAM" id="Phobius"/>
    </source>
</evidence>
<gene>
    <name evidence="2" type="ORF">GCM10009020_31030</name>
</gene>
<dbReference type="EMBL" id="BAAADV010000007">
    <property type="protein sequence ID" value="GAA0680089.1"/>
    <property type="molecule type" value="Genomic_DNA"/>
</dbReference>
<feature type="transmembrane region" description="Helical" evidence="1">
    <location>
        <begin position="179"/>
        <end position="200"/>
    </location>
</feature>
<keyword evidence="1" id="KW-1133">Transmembrane helix</keyword>
<dbReference type="Proteomes" id="UP001500420">
    <property type="component" value="Unassembled WGS sequence"/>
</dbReference>
<keyword evidence="1" id="KW-0812">Transmembrane</keyword>
<feature type="transmembrane region" description="Helical" evidence="1">
    <location>
        <begin position="20"/>
        <end position="40"/>
    </location>
</feature>
<protein>
    <submittedName>
        <fullName evidence="2">Uncharacterized protein</fullName>
    </submittedName>
</protein>